<dbReference type="OrthoDB" id="276323at2759"/>
<feature type="compositionally biased region" description="Basic and acidic residues" evidence="1">
    <location>
        <begin position="1"/>
        <end position="14"/>
    </location>
</feature>
<name>A0A0D7AEQ4_9AGAR</name>
<feature type="region of interest" description="Disordered" evidence="1">
    <location>
        <begin position="94"/>
        <end position="116"/>
    </location>
</feature>
<evidence type="ECO:0000313" key="2">
    <source>
        <dbReference type="EMBL" id="KIY48889.1"/>
    </source>
</evidence>
<dbReference type="Proteomes" id="UP000054144">
    <property type="component" value="Unassembled WGS sequence"/>
</dbReference>
<accession>A0A0D7AEQ4</accession>
<evidence type="ECO:0000256" key="1">
    <source>
        <dbReference type="SAM" id="MobiDB-lite"/>
    </source>
</evidence>
<keyword evidence="3" id="KW-1185">Reference proteome</keyword>
<proteinExistence type="predicted"/>
<evidence type="ECO:0000313" key="3">
    <source>
        <dbReference type="Proteomes" id="UP000054144"/>
    </source>
</evidence>
<protein>
    <submittedName>
        <fullName evidence="2">Uncharacterized protein</fullName>
    </submittedName>
</protein>
<gene>
    <name evidence="2" type="ORF">FISHEDRAFT_73222</name>
</gene>
<sequence length="233" mass="26578">MRDCTVSSRVREQPRISTKVPSVSVPDMWPSDFPSPSPGSAVDTELRPSKRVRVIQPDLTHFSDMYSSPSSLHRADVSAQRLKRLFLESPVARTADDSRQSSSWTTRTPWRAGPCPHQSLPPEASRAIQLLDPEWNHIPTMHPPANREALKELDFDCILRNLRLRHDLLFDADLQFRPMYNRKKHDMAECYWSTGDADVRLQRSTTAVQGACHKVLLRRPHHMHANAYPTALG</sequence>
<feature type="region of interest" description="Disordered" evidence="1">
    <location>
        <begin position="1"/>
        <end position="45"/>
    </location>
</feature>
<reference evidence="2 3" key="1">
    <citation type="journal article" date="2015" name="Fungal Genet. Biol.">
        <title>Evolution of novel wood decay mechanisms in Agaricales revealed by the genome sequences of Fistulina hepatica and Cylindrobasidium torrendii.</title>
        <authorList>
            <person name="Floudas D."/>
            <person name="Held B.W."/>
            <person name="Riley R."/>
            <person name="Nagy L.G."/>
            <person name="Koehler G."/>
            <person name="Ransdell A.S."/>
            <person name="Younus H."/>
            <person name="Chow J."/>
            <person name="Chiniquy J."/>
            <person name="Lipzen A."/>
            <person name="Tritt A."/>
            <person name="Sun H."/>
            <person name="Haridas S."/>
            <person name="LaButti K."/>
            <person name="Ohm R.A."/>
            <person name="Kues U."/>
            <person name="Blanchette R.A."/>
            <person name="Grigoriev I.V."/>
            <person name="Minto R.E."/>
            <person name="Hibbett D.S."/>
        </authorList>
    </citation>
    <scope>NUCLEOTIDE SEQUENCE [LARGE SCALE GENOMIC DNA]</scope>
    <source>
        <strain evidence="2 3">ATCC 64428</strain>
    </source>
</reference>
<dbReference type="AlphaFoldDB" id="A0A0D7AEQ4"/>
<organism evidence="2 3">
    <name type="scientific">Fistulina hepatica ATCC 64428</name>
    <dbReference type="NCBI Taxonomy" id="1128425"/>
    <lineage>
        <taxon>Eukaryota</taxon>
        <taxon>Fungi</taxon>
        <taxon>Dikarya</taxon>
        <taxon>Basidiomycota</taxon>
        <taxon>Agaricomycotina</taxon>
        <taxon>Agaricomycetes</taxon>
        <taxon>Agaricomycetidae</taxon>
        <taxon>Agaricales</taxon>
        <taxon>Fistulinaceae</taxon>
        <taxon>Fistulina</taxon>
    </lineage>
</organism>
<dbReference type="EMBL" id="KN881805">
    <property type="protein sequence ID" value="KIY48889.1"/>
    <property type="molecule type" value="Genomic_DNA"/>
</dbReference>